<keyword evidence="2 7" id="KW-0032">Aminotransferase</keyword>
<evidence type="ECO:0000259" key="10">
    <source>
        <dbReference type="Pfam" id="PF00266"/>
    </source>
</evidence>
<dbReference type="NCBIfam" id="TIGR03301">
    <property type="entry name" value="PhnW-AepZ"/>
    <property type="match status" value="1"/>
</dbReference>
<dbReference type="GO" id="GO:0047304">
    <property type="term" value="F:2-aminoethylphosphonate-pyruvate transaminase activity"/>
    <property type="evidence" value="ECO:0007669"/>
    <property type="project" value="UniProtKB-UniRule"/>
</dbReference>
<dbReference type="InterPro" id="IPR000192">
    <property type="entry name" value="Aminotrans_V_dom"/>
</dbReference>
<comment type="catalytic activity">
    <reaction evidence="6 7">
        <text>(2-aminoethyl)phosphonate + pyruvate = phosphonoacetaldehyde + L-alanine</text>
        <dbReference type="Rhea" id="RHEA:17021"/>
        <dbReference type="ChEBI" id="CHEBI:15361"/>
        <dbReference type="ChEBI" id="CHEBI:57418"/>
        <dbReference type="ChEBI" id="CHEBI:57972"/>
        <dbReference type="ChEBI" id="CHEBI:58383"/>
        <dbReference type="EC" id="2.6.1.37"/>
    </reaction>
</comment>
<dbReference type="KEGG" id="blr:BRLA_c033990"/>
<dbReference type="NCBIfam" id="NF010006">
    <property type="entry name" value="PRK13479.1"/>
    <property type="match status" value="1"/>
</dbReference>
<dbReference type="STRING" id="1042163.BRLA_c033990"/>
<evidence type="ECO:0000313" key="12">
    <source>
        <dbReference type="Proteomes" id="UP000005850"/>
    </source>
</evidence>
<dbReference type="eggNOG" id="COG0075">
    <property type="taxonomic scope" value="Bacteria"/>
</dbReference>
<dbReference type="InterPro" id="IPR015424">
    <property type="entry name" value="PyrdxlP-dep_Trfase"/>
</dbReference>
<gene>
    <name evidence="7" type="primary">phnW</name>
    <name evidence="11" type="ORF">BRLA_c033990</name>
</gene>
<keyword evidence="12" id="KW-1185">Reference proteome</keyword>
<dbReference type="InterPro" id="IPR024169">
    <property type="entry name" value="SP_NH2Trfase/AEP_transaminase"/>
</dbReference>
<dbReference type="AlphaFoldDB" id="A0A075R8I8"/>
<dbReference type="InterPro" id="IPR015421">
    <property type="entry name" value="PyrdxlP-dep_Trfase_major"/>
</dbReference>
<dbReference type="InterPro" id="IPR012703">
    <property type="entry name" value="NH2EtPonate_pyrv_transaminase"/>
</dbReference>
<organism evidence="11 12">
    <name type="scientific">Brevibacillus laterosporus LMG 15441</name>
    <dbReference type="NCBI Taxonomy" id="1042163"/>
    <lineage>
        <taxon>Bacteria</taxon>
        <taxon>Bacillati</taxon>
        <taxon>Bacillota</taxon>
        <taxon>Bacilli</taxon>
        <taxon>Bacillales</taxon>
        <taxon>Paenibacillaceae</taxon>
        <taxon>Brevibacillus</taxon>
    </lineage>
</organism>
<evidence type="ECO:0000256" key="1">
    <source>
        <dbReference type="ARBA" id="ARBA00001933"/>
    </source>
</evidence>
<evidence type="ECO:0000256" key="7">
    <source>
        <dbReference type="HAMAP-Rule" id="MF_01376"/>
    </source>
</evidence>
<dbReference type="InterPro" id="IPR015422">
    <property type="entry name" value="PyrdxlP-dep_Trfase_small"/>
</dbReference>
<keyword evidence="3 7" id="KW-0808">Transferase</keyword>
<dbReference type="GO" id="GO:0019700">
    <property type="term" value="P:organic phosphonate catabolic process"/>
    <property type="evidence" value="ECO:0007669"/>
    <property type="project" value="InterPro"/>
</dbReference>
<evidence type="ECO:0000256" key="2">
    <source>
        <dbReference type="ARBA" id="ARBA00022576"/>
    </source>
</evidence>
<comment type="similarity">
    <text evidence="7">Belongs to the class-V pyridoxal-phosphate-dependent aminotransferase family. PhnW subfamily.</text>
</comment>
<proteinExistence type="inferred from homology"/>
<name>A0A075R8I8_BRELA</name>
<dbReference type="EMBL" id="CP007806">
    <property type="protein sequence ID" value="AIG27711.1"/>
    <property type="molecule type" value="Genomic_DNA"/>
</dbReference>
<comment type="subunit">
    <text evidence="7">Homodimer.</text>
</comment>
<dbReference type="Gene3D" id="3.40.640.10">
    <property type="entry name" value="Type I PLP-dependent aspartate aminotransferase-like (Major domain)"/>
    <property type="match status" value="1"/>
</dbReference>
<dbReference type="SUPFAM" id="SSF53383">
    <property type="entry name" value="PLP-dependent transferases"/>
    <property type="match status" value="1"/>
</dbReference>
<dbReference type="EC" id="2.6.1.37" evidence="7"/>
<evidence type="ECO:0000256" key="5">
    <source>
        <dbReference type="ARBA" id="ARBA00023317"/>
    </source>
</evidence>
<feature type="domain" description="Aminotransferase class V" evidence="10">
    <location>
        <begin position="29"/>
        <end position="325"/>
    </location>
</feature>
<evidence type="ECO:0000256" key="8">
    <source>
        <dbReference type="PIRSR" id="PIRSR000524-1"/>
    </source>
</evidence>
<feature type="binding site" evidence="8">
    <location>
        <position position="340"/>
    </location>
    <ligand>
        <name>substrate</name>
    </ligand>
</feature>
<evidence type="ECO:0000256" key="3">
    <source>
        <dbReference type="ARBA" id="ARBA00022679"/>
    </source>
</evidence>
<feature type="modified residue" description="N6-(pyridoxal phosphate)lysine" evidence="7 9">
    <location>
        <position position="195"/>
    </location>
</feature>
<evidence type="ECO:0000256" key="6">
    <source>
        <dbReference type="ARBA" id="ARBA00049460"/>
    </source>
</evidence>
<dbReference type="HAMAP" id="MF_01376">
    <property type="entry name" value="PhnW_aminotrans_5"/>
    <property type="match status" value="1"/>
</dbReference>
<dbReference type="Proteomes" id="UP000005850">
    <property type="component" value="Chromosome"/>
</dbReference>
<dbReference type="PANTHER" id="PTHR42778">
    <property type="entry name" value="2-AMINOETHYLPHOSPHONATE--PYRUVATE TRANSAMINASE"/>
    <property type="match status" value="1"/>
</dbReference>
<dbReference type="Pfam" id="PF00266">
    <property type="entry name" value="Aminotran_5"/>
    <property type="match status" value="1"/>
</dbReference>
<accession>A0A075R8I8</accession>
<evidence type="ECO:0000313" key="11">
    <source>
        <dbReference type="EMBL" id="AIG27711.1"/>
    </source>
</evidence>
<dbReference type="HOGENOM" id="CLU_027686_3_1_9"/>
<dbReference type="RefSeq" id="WP_041752302.1">
    <property type="nucleotide sequence ID" value="NZ_CP007806.1"/>
</dbReference>
<keyword evidence="5 7" id="KW-0670">Pyruvate</keyword>
<dbReference type="PIRSF" id="PIRSF000524">
    <property type="entry name" value="SPT"/>
    <property type="match status" value="1"/>
</dbReference>
<dbReference type="Gene3D" id="3.90.1150.10">
    <property type="entry name" value="Aspartate Aminotransferase, domain 1"/>
    <property type="match status" value="1"/>
</dbReference>
<protein>
    <recommendedName>
        <fullName evidence="7">2-aminoethylphosphonate--pyruvate transaminase</fullName>
        <ecNumber evidence="7">2.6.1.37</ecNumber>
    </recommendedName>
    <alternativeName>
        <fullName evidence="7">2-aminoethylphosphonate aminotransferase</fullName>
    </alternativeName>
    <alternativeName>
        <fullName evidence="7">AEP transaminase</fullName>
        <shortName evidence="7">AEPT</shortName>
    </alternativeName>
</protein>
<dbReference type="PANTHER" id="PTHR42778:SF1">
    <property type="entry name" value="2-AMINOETHYLPHOSPHONATE--PYRUVATE TRANSAMINASE"/>
    <property type="match status" value="1"/>
</dbReference>
<reference evidence="11 12" key="1">
    <citation type="journal article" date="2011" name="J. Bacteriol.">
        <title>Genome sequence of Brevibacillus laterosporus LMG 15441, a pathogen of invertebrates.</title>
        <authorList>
            <person name="Djukic M."/>
            <person name="Poehlein A."/>
            <person name="Thurmer A."/>
            <person name="Daniel R."/>
        </authorList>
    </citation>
    <scope>NUCLEOTIDE SEQUENCE [LARGE SCALE GENOMIC DNA]</scope>
    <source>
        <strain evidence="11 12">LMG 15441</strain>
    </source>
</reference>
<evidence type="ECO:0000256" key="4">
    <source>
        <dbReference type="ARBA" id="ARBA00022898"/>
    </source>
</evidence>
<evidence type="ECO:0000256" key="9">
    <source>
        <dbReference type="PIRSR" id="PIRSR000524-50"/>
    </source>
</evidence>
<comment type="function">
    <text evidence="7">Involved in phosphonate degradation.</text>
</comment>
<keyword evidence="4 7" id="KW-0663">Pyridoxal phosphate</keyword>
<sequence>MQIVKRNILLNPGPATTTDSVKYAQVVPDICPRETEFGDLLEYVSTELTQLVADTKDYTTVLFGGSGTAAVEAIISSVVRDDTVLVINNGAYGKRICEIAKAYNLPLLEFTSPHDDGIDLVALENTIKKSCQKISHLAVVHNETSTGLLNNLEAIGAICEKYHIDMIVDAMSSYAAVPIQMDKMNISFLAASSNKNLQGFAGVAFVVANRKKLERIRDNKPKNYYLHLYEQYQFFCESRQMRFTPPVQTFYALKQAIDELKEEGVERRYQRYVKSWETLIKGMDRLHLNYIIPKEHHSKIITSIVEPDCSGYNFNEMHDYLYDQGFTIYPGKFADSKTFRVANIGDITYKDIEDFLSILESYLQAIGYPFAKEDA</sequence>
<comment type="cofactor">
    <cofactor evidence="1 7 9">
        <name>pyridoxal 5'-phosphate</name>
        <dbReference type="ChEBI" id="CHEBI:597326"/>
    </cofactor>
</comment>